<keyword evidence="3 6" id="KW-0812">Transmembrane</keyword>
<gene>
    <name evidence="7" type="ORF">KDA_38790</name>
</gene>
<evidence type="ECO:0000256" key="6">
    <source>
        <dbReference type="SAM" id="Phobius"/>
    </source>
</evidence>
<dbReference type="Gene3D" id="1.20.1740.10">
    <property type="entry name" value="Amino acid/polyamine transporter I"/>
    <property type="match status" value="1"/>
</dbReference>
<proteinExistence type="predicted"/>
<organism evidence="7 8">
    <name type="scientific">Dictyobacter alpinus</name>
    <dbReference type="NCBI Taxonomy" id="2014873"/>
    <lineage>
        <taxon>Bacteria</taxon>
        <taxon>Bacillati</taxon>
        <taxon>Chloroflexota</taxon>
        <taxon>Ktedonobacteria</taxon>
        <taxon>Ktedonobacterales</taxon>
        <taxon>Dictyobacteraceae</taxon>
        <taxon>Dictyobacter</taxon>
    </lineage>
</organism>
<dbReference type="InterPro" id="IPR002293">
    <property type="entry name" value="AA/rel_permease1"/>
</dbReference>
<evidence type="ECO:0000256" key="2">
    <source>
        <dbReference type="ARBA" id="ARBA00022448"/>
    </source>
</evidence>
<accession>A0A402BAK7</accession>
<keyword evidence="4 6" id="KW-1133">Transmembrane helix</keyword>
<feature type="transmembrane region" description="Helical" evidence="6">
    <location>
        <begin position="222"/>
        <end position="246"/>
    </location>
</feature>
<feature type="transmembrane region" description="Helical" evidence="6">
    <location>
        <begin position="118"/>
        <end position="139"/>
    </location>
</feature>
<feature type="transmembrane region" description="Helical" evidence="6">
    <location>
        <begin position="374"/>
        <end position="394"/>
    </location>
</feature>
<evidence type="ECO:0000313" key="8">
    <source>
        <dbReference type="Proteomes" id="UP000287171"/>
    </source>
</evidence>
<feature type="transmembrane region" description="Helical" evidence="6">
    <location>
        <begin position="69"/>
        <end position="98"/>
    </location>
</feature>
<feature type="transmembrane region" description="Helical" evidence="6">
    <location>
        <begin position="266"/>
        <end position="289"/>
    </location>
</feature>
<feature type="transmembrane region" description="Helical" evidence="6">
    <location>
        <begin position="182"/>
        <end position="201"/>
    </location>
</feature>
<dbReference type="PANTHER" id="PTHR43243">
    <property type="entry name" value="INNER MEMBRANE TRANSPORTER YGJI-RELATED"/>
    <property type="match status" value="1"/>
</dbReference>
<dbReference type="GO" id="GO:0015171">
    <property type="term" value="F:amino acid transmembrane transporter activity"/>
    <property type="evidence" value="ECO:0007669"/>
    <property type="project" value="TreeGrafter"/>
</dbReference>
<evidence type="ECO:0000256" key="1">
    <source>
        <dbReference type="ARBA" id="ARBA00004141"/>
    </source>
</evidence>
<comment type="subcellular location">
    <subcellularLocation>
        <location evidence="1">Membrane</location>
        <topology evidence="1">Multi-pass membrane protein</topology>
    </subcellularLocation>
</comment>
<dbReference type="GO" id="GO:0016020">
    <property type="term" value="C:membrane"/>
    <property type="evidence" value="ECO:0007669"/>
    <property type="project" value="UniProtKB-SubCell"/>
</dbReference>
<feature type="transmembrane region" description="Helical" evidence="6">
    <location>
        <begin position="318"/>
        <end position="337"/>
    </location>
</feature>
<dbReference type="PANTHER" id="PTHR43243:SF4">
    <property type="entry name" value="CATIONIC AMINO ACID TRANSPORTER 4"/>
    <property type="match status" value="1"/>
</dbReference>
<evidence type="ECO:0000313" key="7">
    <source>
        <dbReference type="EMBL" id="GCE28395.1"/>
    </source>
</evidence>
<keyword evidence="5 6" id="KW-0472">Membrane</keyword>
<feature type="transmembrane region" description="Helical" evidence="6">
    <location>
        <begin position="343"/>
        <end position="362"/>
    </location>
</feature>
<dbReference type="PIRSF" id="PIRSF006060">
    <property type="entry name" value="AA_transporter"/>
    <property type="match status" value="1"/>
</dbReference>
<dbReference type="AlphaFoldDB" id="A0A402BAK7"/>
<dbReference type="Proteomes" id="UP000287171">
    <property type="component" value="Unassembled WGS sequence"/>
</dbReference>
<dbReference type="EMBL" id="BIFT01000001">
    <property type="protein sequence ID" value="GCE28395.1"/>
    <property type="molecule type" value="Genomic_DNA"/>
</dbReference>
<protein>
    <submittedName>
        <fullName evidence="7">Amino acid permease</fullName>
    </submittedName>
</protein>
<evidence type="ECO:0000256" key="4">
    <source>
        <dbReference type="ARBA" id="ARBA00022989"/>
    </source>
</evidence>
<feature type="transmembrane region" description="Helical" evidence="6">
    <location>
        <begin position="29"/>
        <end position="48"/>
    </location>
</feature>
<name>A0A402BAK7_9CHLR</name>
<dbReference type="Pfam" id="PF13520">
    <property type="entry name" value="AA_permease_2"/>
    <property type="match status" value="1"/>
</dbReference>
<comment type="caution">
    <text evidence="7">The sequence shown here is derived from an EMBL/GenBank/DDBJ whole genome shotgun (WGS) entry which is preliminary data.</text>
</comment>
<evidence type="ECO:0000256" key="5">
    <source>
        <dbReference type="ARBA" id="ARBA00023136"/>
    </source>
</evidence>
<feature type="transmembrane region" description="Helical" evidence="6">
    <location>
        <begin position="151"/>
        <end position="170"/>
    </location>
</feature>
<reference evidence="8" key="1">
    <citation type="submission" date="2018-12" db="EMBL/GenBank/DDBJ databases">
        <title>Tengunoibacter tsumagoiensis gen. nov., sp. nov., Dictyobacter kobayashii sp. nov., D. alpinus sp. nov., and D. joshuensis sp. nov. and description of Dictyobacteraceae fam. nov. within the order Ktedonobacterales isolated from Tengu-no-mugimeshi.</title>
        <authorList>
            <person name="Wang C.M."/>
            <person name="Zheng Y."/>
            <person name="Sakai Y."/>
            <person name="Toyoda A."/>
            <person name="Minakuchi Y."/>
            <person name="Abe K."/>
            <person name="Yokota A."/>
            <person name="Yabe S."/>
        </authorList>
    </citation>
    <scope>NUCLEOTIDE SEQUENCE [LARGE SCALE GENOMIC DNA]</scope>
    <source>
        <strain evidence="8">Uno16</strain>
    </source>
</reference>
<feature type="transmembrane region" description="Helical" evidence="6">
    <location>
        <begin position="400"/>
        <end position="418"/>
    </location>
</feature>
<sequence length="432" mass="45649">MGVGAIVGTGIFVLTGVAAAKYAGPGLILSFILAGIASGLAAICYAEFASSVPIAGSAYTYSYASLGELIAWIIGWDLILEYAVGAAAVSIGWAGYFTDLMKSLFGITVPHALTASPFSGGIVNLPAVLIVLILTAILVRGTSESSKFNNIMVGVKLAVILFFIGIGIFHVNPANWHPFLPFGPGGVFSGASIIFFAYIGFDQVSTSAEEARNPSRDLPLGIFLSLIICTVLYILVTGILTGMVSYTKLDVPSPVSHALILQGLNAAGAIISIGALCGLTTVLLVLLYGQSRIFFSMSRDGLLPALFSRIHPRFSTPYLSSILIGVVVAVVAGLTPIDIVAELTNIGTLTAFVLVSAAILVLRRTQPDLRRGFRVPFVPVLPILSIIASLVLIVSLPRVTILRFFVWLAIGLVVYFVYSRRASHLERGNQTT</sequence>
<keyword evidence="2" id="KW-0813">Transport</keyword>
<evidence type="ECO:0000256" key="3">
    <source>
        <dbReference type="ARBA" id="ARBA00022692"/>
    </source>
</evidence>
<keyword evidence="8" id="KW-1185">Reference proteome</keyword>